<gene>
    <name evidence="9" type="ORF">SAMN06296378_1242</name>
</gene>
<evidence type="ECO:0000256" key="7">
    <source>
        <dbReference type="RuleBase" id="RU363032"/>
    </source>
</evidence>
<sequence>MNSARVLAKAQRISLVETQVSAPLAAGIAKRSGQLPGPRRFSRRRRAEMITAYLFILPTLALFSVFSVYPFARTVELSFTDWDGLSRTFNGVGLDNYFAAFRDGIWWGSIWNGLILAVVALVLMQGLGLLLAIAVDRKLVGQTIYRTVFYIPPILSGIVVATIWKWLYEPNNGVINSTLESIGLGELAQPWLGNPATALWAISLVSIWQGVGYPFLLFLAGLQGISGEIYEAAKMDGASGSQIFRTITIPLLRPVIGIVSVLTFLGAMQTFNLVIAMTGGGPGYATEVPILHIYRAAFGGTPDFGYASALSIIFGMMLFGVSMISLYLTRRSRDEQS</sequence>
<dbReference type="PANTHER" id="PTHR30193">
    <property type="entry name" value="ABC TRANSPORTER PERMEASE PROTEIN"/>
    <property type="match status" value="1"/>
</dbReference>
<proteinExistence type="inferred from homology"/>
<dbReference type="GO" id="GO:0055085">
    <property type="term" value="P:transmembrane transport"/>
    <property type="evidence" value="ECO:0007669"/>
    <property type="project" value="InterPro"/>
</dbReference>
<keyword evidence="6 7" id="KW-0472">Membrane</keyword>
<feature type="transmembrane region" description="Helical" evidence="7">
    <location>
        <begin position="147"/>
        <end position="167"/>
    </location>
</feature>
<evidence type="ECO:0000256" key="4">
    <source>
        <dbReference type="ARBA" id="ARBA00022692"/>
    </source>
</evidence>
<dbReference type="EMBL" id="OCST01000002">
    <property type="protein sequence ID" value="SOE61308.1"/>
    <property type="molecule type" value="Genomic_DNA"/>
</dbReference>
<feature type="transmembrane region" description="Helical" evidence="7">
    <location>
        <begin position="198"/>
        <end position="222"/>
    </location>
</feature>
<dbReference type="Gene3D" id="1.10.3720.10">
    <property type="entry name" value="MetI-like"/>
    <property type="match status" value="1"/>
</dbReference>
<reference evidence="9 10" key="1">
    <citation type="submission" date="2017-09" db="EMBL/GenBank/DDBJ databases">
        <authorList>
            <person name="Ehlers B."/>
            <person name="Leendertz F.H."/>
        </authorList>
    </citation>
    <scope>NUCLEOTIDE SEQUENCE [LARGE SCALE GENOMIC DNA]</scope>
    <source>
        <strain evidence="9 10">CGMCC 1.05381</strain>
    </source>
</reference>
<accession>A0A2C8ZAX9</accession>
<dbReference type="PANTHER" id="PTHR30193:SF37">
    <property type="entry name" value="INNER MEMBRANE ABC TRANSPORTER PERMEASE PROTEIN YCJO"/>
    <property type="match status" value="1"/>
</dbReference>
<dbReference type="InterPro" id="IPR035906">
    <property type="entry name" value="MetI-like_sf"/>
</dbReference>
<keyword evidence="10" id="KW-1185">Reference proteome</keyword>
<feature type="domain" description="ABC transmembrane type-1" evidence="8">
    <location>
        <begin position="110"/>
        <end position="325"/>
    </location>
</feature>
<dbReference type="InterPro" id="IPR000515">
    <property type="entry name" value="MetI-like"/>
</dbReference>
<dbReference type="CDD" id="cd06261">
    <property type="entry name" value="TM_PBP2"/>
    <property type="match status" value="1"/>
</dbReference>
<organism evidence="9 10">
    <name type="scientific">Salinibacterium xinjiangense</name>
    <dbReference type="NCBI Taxonomy" id="386302"/>
    <lineage>
        <taxon>Bacteria</taxon>
        <taxon>Bacillati</taxon>
        <taxon>Actinomycetota</taxon>
        <taxon>Actinomycetes</taxon>
        <taxon>Micrococcales</taxon>
        <taxon>Microbacteriaceae</taxon>
        <taxon>Salinibacterium</taxon>
    </lineage>
</organism>
<evidence type="ECO:0000313" key="9">
    <source>
        <dbReference type="EMBL" id="SOE61308.1"/>
    </source>
</evidence>
<comment type="similarity">
    <text evidence="7">Belongs to the binding-protein-dependent transport system permease family.</text>
</comment>
<dbReference type="InterPro" id="IPR051393">
    <property type="entry name" value="ABC_transporter_permease"/>
</dbReference>
<comment type="subcellular location">
    <subcellularLocation>
        <location evidence="1 7">Cell membrane</location>
        <topology evidence="1 7">Multi-pass membrane protein</topology>
    </subcellularLocation>
</comment>
<feature type="transmembrane region" description="Helical" evidence="7">
    <location>
        <begin position="50"/>
        <end position="72"/>
    </location>
</feature>
<dbReference type="SUPFAM" id="SSF160964">
    <property type="entry name" value="MalF N-terminal region-like"/>
    <property type="match status" value="1"/>
</dbReference>
<feature type="transmembrane region" description="Helical" evidence="7">
    <location>
        <begin position="304"/>
        <end position="328"/>
    </location>
</feature>
<feature type="transmembrane region" description="Helical" evidence="7">
    <location>
        <begin position="110"/>
        <end position="135"/>
    </location>
</feature>
<dbReference type="AlphaFoldDB" id="A0A2C8ZAX9"/>
<protein>
    <submittedName>
        <fullName evidence="9">Carbohydrate ABC transporter membrane protein 1, CUT1 family</fullName>
    </submittedName>
</protein>
<evidence type="ECO:0000256" key="6">
    <source>
        <dbReference type="ARBA" id="ARBA00023136"/>
    </source>
</evidence>
<evidence type="ECO:0000256" key="2">
    <source>
        <dbReference type="ARBA" id="ARBA00022448"/>
    </source>
</evidence>
<keyword evidence="5 7" id="KW-1133">Transmembrane helix</keyword>
<evidence type="ECO:0000256" key="1">
    <source>
        <dbReference type="ARBA" id="ARBA00004651"/>
    </source>
</evidence>
<dbReference type="GO" id="GO:0005886">
    <property type="term" value="C:plasma membrane"/>
    <property type="evidence" value="ECO:0007669"/>
    <property type="project" value="UniProtKB-SubCell"/>
</dbReference>
<dbReference type="PROSITE" id="PS50928">
    <property type="entry name" value="ABC_TM1"/>
    <property type="match status" value="1"/>
</dbReference>
<feature type="transmembrane region" description="Helical" evidence="7">
    <location>
        <begin position="243"/>
        <end position="267"/>
    </location>
</feature>
<keyword evidence="3" id="KW-1003">Cell membrane</keyword>
<name>A0A2C8ZAX9_9MICO</name>
<evidence type="ECO:0000259" key="8">
    <source>
        <dbReference type="PROSITE" id="PS50928"/>
    </source>
</evidence>
<evidence type="ECO:0000256" key="5">
    <source>
        <dbReference type="ARBA" id="ARBA00022989"/>
    </source>
</evidence>
<keyword evidence="4 7" id="KW-0812">Transmembrane</keyword>
<evidence type="ECO:0000313" key="10">
    <source>
        <dbReference type="Proteomes" id="UP000219440"/>
    </source>
</evidence>
<dbReference type="Proteomes" id="UP000219440">
    <property type="component" value="Unassembled WGS sequence"/>
</dbReference>
<keyword evidence="2 7" id="KW-0813">Transport</keyword>
<dbReference type="Pfam" id="PF00528">
    <property type="entry name" value="BPD_transp_1"/>
    <property type="match status" value="1"/>
</dbReference>
<evidence type="ECO:0000256" key="3">
    <source>
        <dbReference type="ARBA" id="ARBA00022475"/>
    </source>
</evidence>
<dbReference type="SUPFAM" id="SSF161098">
    <property type="entry name" value="MetI-like"/>
    <property type="match status" value="1"/>
</dbReference>